<dbReference type="Pfam" id="PF01448">
    <property type="entry name" value="ELM2"/>
    <property type="match status" value="1"/>
</dbReference>
<accession>A0A1J4MH34</accession>
<keyword evidence="5" id="KW-1185">Reference proteome</keyword>
<proteinExistence type="predicted"/>
<organism evidence="4 5">
    <name type="scientific">Cryptosporidium ubiquitum</name>
    <dbReference type="NCBI Taxonomy" id="857276"/>
    <lineage>
        <taxon>Eukaryota</taxon>
        <taxon>Sar</taxon>
        <taxon>Alveolata</taxon>
        <taxon>Apicomplexa</taxon>
        <taxon>Conoidasida</taxon>
        <taxon>Coccidia</taxon>
        <taxon>Eucoccidiorida</taxon>
        <taxon>Eimeriorina</taxon>
        <taxon>Cryptosporidiidae</taxon>
        <taxon>Cryptosporidium</taxon>
    </lineage>
</organism>
<dbReference type="AlphaFoldDB" id="A0A1J4MH34"/>
<feature type="compositionally biased region" description="Low complexity" evidence="2">
    <location>
        <begin position="110"/>
        <end position="127"/>
    </location>
</feature>
<evidence type="ECO:0000313" key="5">
    <source>
        <dbReference type="Proteomes" id="UP000186176"/>
    </source>
</evidence>
<dbReference type="Proteomes" id="UP000186176">
    <property type="component" value="Unassembled WGS sequence"/>
</dbReference>
<protein>
    <recommendedName>
        <fullName evidence="3">ELM2 domain-containing protein</fullName>
    </recommendedName>
</protein>
<feature type="compositionally biased region" description="Polar residues" evidence="2">
    <location>
        <begin position="63"/>
        <end position="80"/>
    </location>
</feature>
<reference evidence="4 5" key="1">
    <citation type="submission" date="2016-10" db="EMBL/GenBank/DDBJ databases">
        <title>Reductive evolution of mitochondrial metabolism and differential evolution of invasion-related proteins in Cryptosporidium.</title>
        <authorList>
            <person name="Liu S."/>
            <person name="Roellig D.M."/>
            <person name="Guo Y."/>
            <person name="Li N."/>
            <person name="Frace M.A."/>
            <person name="Tang K."/>
            <person name="Zhang L."/>
            <person name="Feng Y."/>
            <person name="Xiao L."/>
        </authorList>
    </citation>
    <scope>NUCLEOTIDE SEQUENCE [LARGE SCALE GENOMIC DNA]</scope>
    <source>
        <strain evidence="4">39726</strain>
    </source>
</reference>
<keyword evidence="1" id="KW-0539">Nucleus</keyword>
<gene>
    <name evidence="4" type="ORF">cubi_03641</name>
</gene>
<dbReference type="InterPro" id="IPR000949">
    <property type="entry name" value="ELM2_dom"/>
</dbReference>
<dbReference type="OrthoDB" id="343499at2759"/>
<feature type="compositionally biased region" description="Polar residues" evidence="2">
    <location>
        <begin position="88"/>
        <end position="108"/>
    </location>
</feature>
<dbReference type="VEuPathDB" id="CryptoDB:cubi_03641"/>
<evidence type="ECO:0000256" key="2">
    <source>
        <dbReference type="SAM" id="MobiDB-lite"/>
    </source>
</evidence>
<dbReference type="GeneID" id="39980434"/>
<sequence length="127" mass="13899">MGESRWMKQTNSKIRIGPEYQAVLPDLSVPEKDPKNKQNDSKTPDITIPSSSSNITKIKSNSQQNHGPKSNAQSSVNNKSARSEKESPQLNKISTSELSNKPKSSVKTQKAISKAKTSNKSSSRTSK</sequence>
<name>A0A1J4MH34_9CRYT</name>
<dbReference type="EMBL" id="LRBP01000019">
    <property type="protein sequence ID" value="OII72771.1"/>
    <property type="molecule type" value="Genomic_DNA"/>
</dbReference>
<feature type="compositionally biased region" description="Basic and acidic residues" evidence="2">
    <location>
        <begin position="29"/>
        <end position="43"/>
    </location>
</feature>
<feature type="compositionally biased region" description="Low complexity" evidence="2">
    <location>
        <begin position="44"/>
        <end position="62"/>
    </location>
</feature>
<evidence type="ECO:0000256" key="1">
    <source>
        <dbReference type="ARBA" id="ARBA00023242"/>
    </source>
</evidence>
<feature type="region of interest" description="Disordered" evidence="2">
    <location>
        <begin position="1"/>
        <end position="127"/>
    </location>
</feature>
<evidence type="ECO:0000313" key="4">
    <source>
        <dbReference type="EMBL" id="OII72771.1"/>
    </source>
</evidence>
<dbReference type="RefSeq" id="XP_028874152.1">
    <property type="nucleotide sequence ID" value="XM_029020655.1"/>
</dbReference>
<feature type="domain" description="ELM2" evidence="3">
    <location>
        <begin position="12"/>
        <end position="127"/>
    </location>
</feature>
<dbReference type="PROSITE" id="PS51156">
    <property type="entry name" value="ELM2"/>
    <property type="match status" value="1"/>
</dbReference>
<comment type="caution">
    <text evidence="4">The sequence shown here is derived from an EMBL/GenBank/DDBJ whole genome shotgun (WGS) entry which is preliminary data.</text>
</comment>
<evidence type="ECO:0000259" key="3">
    <source>
        <dbReference type="PROSITE" id="PS51156"/>
    </source>
</evidence>